<feature type="transmembrane region" description="Helical" evidence="2">
    <location>
        <begin position="174"/>
        <end position="198"/>
    </location>
</feature>
<feature type="transmembrane region" description="Helical" evidence="2">
    <location>
        <begin position="534"/>
        <end position="553"/>
    </location>
</feature>
<keyword evidence="2" id="KW-0812">Transmembrane</keyword>
<dbReference type="EMBL" id="KN822968">
    <property type="protein sequence ID" value="KIO30823.1"/>
    <property type="molecule type" value="Genomic_DNA"/>
</dbReference>
<protein>
    <recommendedName>
        <fullName evidence="3">DUF6533 domain-containing protein</fullName>
    </recommendedName>
</protein>
<organism evidence="4 5">
    <name type="scientific">Tulasnella calospora MUT 4182</name>
    <dbReference type="NCBI Taxonomy" id="1051891"/>
    <lineage>
        <taxon>Eukaryota</taxon>
        <taxon>Fungi</taxon>
        <taxon>Dikarya</taxon>
        <taxon>Basidiomycota</taxon>
        <taxon>Agaricomycotina</taxon>
        <taxon>Agaricomycetes</taxon>
        <taxon>Cantharellales</taxon>
        <taxon>Tulasnellaceae</taxon>
        <taxon>Tulasnella</taxon>
    </lineage>
</organism>
<sequence>MSEALSKEEIVEALVTGFRDLWTSRYVAVAGYTILLYDHLLTFPIEVALIWRKPKSAVSYAFLFNRYIVPLVVAIGIFQIIGLAHYVPHRFCHIWLYIEGTFQIGCFGIAHFLASLRVRALHSARPWVDRILYVSGALYALPTIALTYLVLSSIGKTYGWDETSNICTGDPVSWMYWCWVPGLLLEVVLFSLIIVKAVRDWKRDISFPITRLLYRDGFLYFGTMAACSIFNIIAWSALRSTLVALAKYFAFSLVAVMSSRIVLNLRTLRQGPPDGDTVSTDIGFELGALSAARRSAYPGTTHHGAGRTHLSIRDPALQSRSAPSSTWPSSDSKGNSADADRLHISSVAVTIQVDVHRQVEVDEFEEDSADDSRWRGDEKKFCHDWLYVEGILQIICHGIAHWLAAFRVRALHSGRPWVDLVIYASGAVYVVATVIILSLVLVDVAKTYAWSTTLNMCFGDFPSWMYWCWVPALLFEVILFSLIIVRAVRDWRRDIAFPITRLLYRDGFIYFVVIAACNVFNVIVWAALPSTMVALAKYFGFSMMAVMSSRIILNLRRLRQRPSGTEGVETDGAFELGALSLARKSRMSGYHGPKNRMSSDPSTQPSWSQSDTNPVRPSHQWKGGSGDSGRLQASSPPVTIHVNVQREIEIDELDGNDSDDPRYKGSGKFSNP</sequence>
<feature type="region of interest" description="Disordered" evidence="1">
    <location>
        <begin position="318"/>
        <end position="338"/>
    </location>
</feature>
<feature type="transmembrane region" description="Helical" evidence="2">
    <location>
        <begin position="94"/>
        <end position="118"/>
    </location>
</feature>
<feature type="transmembrane region" description="Helical" evidence="2">
    <location>
        <begin position="130"/>
        <end position="154"/>
    </location>
</feature>
<accession>A0A0C3LAC2</accession>
<dbReference type="Proteomes" id="UP000054248">
    <property type="component" value="Unassembled WGS sequence"/>
</dbReference>
<evidence type="ECO:0000313" key="4">
    <source>
        <dbReference type="EMBL" id="KIO30823.1"/>
    </source>
</evidence>
<evidence type="ECO:0000313" key="5">
    <source>
        <dbReference type="Proteomes" id="UP000054248"/>
    </source>
</evidence>
<feature type="domain" description="DUF6533" evidence="3">
    <location>
        <begin position="26"/>
        <end position="71"/>
    </location>
</feature>
<feature type="transmembrane region" description="Helical" evidence="2">
    <location>
        <begin position="244"/>
        <end position="263"/>
    </location>
</feature>
<feature type="compositionally biased region" description="Low complexity" evidence="1">
    <location>
        <begin position="319"/>
        <end position="332"/>
    </location>
</feature>
<reference evidence="5" key="2">
    <citation type="submission" date="2015-01" db="EMBL/GenBank/DDBJ databases">
        <title>Evolutionary Origins and Diversification of the Mycorrhizal Mutualists.</title>
        <authorList>
            <consortium name="DOE Joint Genome Institute"/>
            <consortium name="Mycorrhizal Genomics Consortium"/>
            <person name="Kohler A."/>
            <person name="Kuo A."/>
            <person name="Nagy L.G."/>
            <person name="Floudas D."/>
            <person name="Copeland A."/>
            <person name="Barry K.W."/>
            <person name="Cichocki N."/>
            <person name="Veneault-Fourrey C."/>
            <person name="LaButti K."/>
            <person name="Lindquist E.A."/>
            <person name="Lipzen A."/>
            <person name="Lundell T."/>
            <person name="Morin E."/>
            <person name="Murat C."/>
            <person name="Riley R."/>
            <person name="Ohm R."/>
            <person name="Sun H."/>
            <person name="Tunlid A."/>
            <person name="Henrissat B."/>
            <person name="Grigoriev I.V."/>
            <person name="Hibbett D.S."/>
            <person name="Martin F."/>
        </authorList>
    </citation>
    <scope>NUCLEOTIDE SEQUENCE [LARGE SCALE GENOMIC DNA]</scope>
    <source>
        <strain evidence="5">MUT 4182</strain>
    </source>
</reference>
<evidence type="ECO:0000256" key="2">
    <source>
        <dbReference type="SAM" id="Phobius"/>
    </source>
</evidence>
<evidence type="ECO:0000259" key="3">
    <source>
        <dbReference type="Pfam" id="PF20151"/>
    </source>
</evidence>
<dbReference type="Pfam" id="PF20151">
    <property type="entry name" value="DUF6533"/>
    <property type="match status" value="1"/>
</dbReference>
<gene>
    <name evidence="4" type="ORF">M407DRAFT_20151</name>
</gene>
<keyword evidence="5" id="KW-1185">Reference proteome</keyword>
<dbReference type="AlphaFoldDB" id="A0A0C3LAC2"/>
<evidence type="ECO:0000256" key="1">
    <source>
        <dbReference type="SAM" id="MobiDB-lite"/>
    </source>
</evidence>
<keyword evidence="2" id="KW-1133">Transmembrane helix</keyword>
<feature type="compositionally biased region" description="Acidic residues" evidence="1">
    <location>
        <begin position="649"/>
        <end position="658"/>
    </location>
</feature>
<feature type="transmembrane region" description="Helical" evidence="2">
    <location>
        <begin position="464"/>
        <end position="488"/>
    </location>
</feature>
<name>A0A0C3LAC2_9AGAM</name>
<proteinExistence type="predicted"/>
<feature type="transmembrane region" description="Helical" evidence="2">
    <location>
        <begin position="218"/>
        <end position="238"/>
    </location>
</feature>
<feature type="transmembrane region" description="Helical" evidence="2">
    <location>
        <begin position="508"/>
        <end position="528"/>
    </location>
</feature>
<dbReference type="OrthoDB" id="3354157at2759"/>
<dbReference type="InterPro" id="IPR045340">
    <property type="entry name" value="DUF6533"/>
</dbReference>
<feature type="compositionally biased region" description="Polar residues" evidence="1">
    <location>
        <begin position="596"/>
        <end position="615"/>
    </location>
</feature>
<reference evidence="4 5" key="1">
    <citation type="submission" date="2014-04" db="EMBL/GenBank/DDBJ databases">
        <authorList>
            <consortium name="DOE Joint Genome Institute"/>
            <person name="Kuo A."/>
            <person name="Girlanda M."/>
            <person name="Perotto S."/>
            <person name="Kohler A."/>
            <person name="Nagy L.G."/>
            <person name="Floudas D."/>
            <person name="Copeland A."/>
            <person name="Barry K.W."/>
            <person name="Cichocki N."/>
            <person name="Veneault-Fourrey C."/>
            <person name="LaButti K."/>
            <person name="Lindquist E.A."/>
            <person name="Lipzen A."/>
            <person name="Lundell T."/>
            <person name="Morin E."/>
            <person name="Murat C."/>
            <person name="Sun H."/>
            <person name="Tunlid A."/>
            <person name="Henrissat B."/>
            <person name="Grigoriev I.V."/>
            <person name="Hibbett D.S."/>
            <person name="Martin F."/>
            <person name="Nordberg H.P."/>
            <person name="Cantor M.N."/>
            <person name="Hua S.X."/>
        </authorList>
    </citation>
    <scope>NUCLEOTIDE SEQUENCE [LARGE SCALE GENOMIC DNA]</scope>
    <source>
        <strain evidence="4 5">MUT 4182</strain>
    </source>
</reference>
<feature type="region of interest" description="Disordered" evidence="1">
    <location>
        <begin position="587"/>
        <end position="672"/>
    </location>
</feature>
<feature type="transmembrane region" description="Helical" evidence="2">
    <location>
        <begin position="63"/>
        <end position="88"/>
    </location>
</feature>
<feature type="transmembrane region" description="Helical" evidence="2">
    <location>
        <begin position="420"/>
        <end position="444"/>
    </location>
</feature>
<dbReference type="HOGENOM" id="CLU_408917_0_0_1"/>
<keyword evidence="2" id="KW-0472">Membrane</keyword>
<feature type="transmembrane region" description="Helical" evidence="2">
    <location>
        <begin position="26"/>
        <end position="51"/>
    </location>
</feature>